<evidence type="ECO:0000313" key="2">
    <source>
        <dbReference type="Proteomes" id="UP001152759"/>
    </source>
</evidence>
<dbReference type="EMBL" id="OU963862">
    <property type="protein sequence ID" value="CAH0381669.1"/>
    <property type="molecule type" value="Genomic_DNA"/>
</dbReference>
<dbReference type="InterPro" id="IPR015943">
    <property type="entry name" value="WD40/YVTN_repeat-like_dom_sf"/>
</dbReference>
<name>A0A9P0EYX6_BEMTA</name>
<dbReference type="GO" id="GO:0030968">
    <property type="term" value="P:endoplasmic reticulum unfolded protein response"/>
    <property type="evidence" value="ECO:0007669"/>
    <property type="project" value="TreeGrafter"/>
</dbReference>
<dbReference type="PANTHER" id="PTHR44321:SF1">
    <property type="entry name" value="TRANSDUCIN BETA-LIKE PROTEIN 2"/>
    <property type="match status" value="1"/>
</dbReference>
<accession>A0A9P0EYX6</accession>
<dbReference type="Proteomes" id="UP001152759">
    <property type="component" value="Chromosome 1"/>
</dbReference>
<dbReference type="GO" id="GO:0005783">
    <property type="term" value="C:endoplasmic reticulum"/>
    <property type="evidence" value="ECO:0007669"/>
    <property type="project" value="TreeGrafter"/>
</dbReference>
<proteinExistence type="predicted"/>
<dbReference type="InterPro" id="IPR042410">
    <property type="entry name" value="WBSCR13"/>
</dbReference>
<dbReference type="PANTHER" id="PTHR44321">
    <property type="entry name" value="TRANSDUCIN BETA-LIKE PROTEIN 2"/>
    <property type="match status" value="1"/>
</dbReference>
<dbReference type="InterPro" id="IPR036322">
    <property type="entry name" value="WD40_repeat_dom_sf"/>
</dbReference>
<keyword evidence="2" id="KW-1185">Reference proteome</keyword>
<organism evidence="1 2">
    <name type="scientific">Bemisia tabaci</name>
    <name type="common">Sweetpotato whitefly</name>
    <name type="synonym">Aleurodes tabaci</name>
    <dbReference type="NCBI Taxonomy" id="7038"/>
    <lineage>
        <taxon>Eukaryota</taxon>
        <taxon>Metazoa</taxon>
        <taxon>Ecdysozoa</taxon>
        <taxon>Arthropoda</taxon>
        <taxon>Hexapoda</taxon>
        <taxon>Insecta</taxon>
        <taxon>Pterygota</taxon>
        <taxon>Neoptera</taxon>
        <taxon>Paraneoptera</taxon>
        <taxon>Hemiptera</taxon>
        <taxon>Sternorrhyncha</taxon>
        <taxon>Aleyrodoidea</taxon>
        <taxon>Aleyrodidae</taxon>
        <taxon>Aleyrodinae</taxon>
        <taxon>Bemisia</taxon>
    </lineage>
</organism>
<gene>
    <name evidence="1" type="ORF">BEMITA_LOCUS1290</name>
</gene>
<evidence type="ECO:0000313" key="1">
    <source>
        <dbReference type="EMBL" id="CAH0381669.1"/>
    </source>
</evidence>
<dbReference type="Pfam" id="PF00400">
    <property type="entry name" value="WD40"/>
    <property type="match status" value="1"/>
</dbReference>
<dbReference type="Gene3D" id="2.130.10.10">
    <property type="entry name" value="YVTN repeat-like/Quinoprotein amine dehydrogenase"/>
    <property type="match status" value="1"/>
</dbReference>
<sequence>MCNYSEEETPVKTVKEKTILTNTPTRRSVRKKQTKKWNHDFDHTWLIRSIKGHSDSVLNMDFSSNGKFLASCSEGQKYLPEILSVFEVACPLDTWVPRNTYKKNITPSSGVENVSHQLEDQQINIGD</sequence>
<dbReference type="SUPFAM" id="SSF50978">
    <property type="entry name" value="WD40 repeat-like"/>
    <property type="match status" value="1"/>
</dbReference>
<dbReference type="InterPro" id="IPR001680">
    <property type="entry name" value="WD40_rpt"/>
</dbReference>
<dbReference type="AlphaFoldDB" id="A0A9P0EYX6"/>
<reference evidence="1" key="1">
    <citation type="submission" date="2021-12" db="EMBL/GenBank/DDBJ databases">
        <authorList>
            <person name="King R."/>
        </authorList>
    </citation>
    <scope>NUCLEOTIDE SEQUENCE</scope>
</reference>
<protein>
    <submittedName>
        <fullName evidence="1">Uncharacterized protein</fullName>
    </submittedName>
</protein>